<dbReference type="Gene3D" id="3.80.10.10">
    <property type="entry name" value="Ribonuclease Inhibitor"/>
    <property type="match status" value="1"/>
</dbReference>
<gene>
    <name evidence="1" type="ORF">HMN09_01079100</name>
</gene>
<protein>
    <recommendedName>
        <fullName evidence="3">F-box domain-containing protein</fullName>
    </recommendedName>
</protein>
<evidence type="ECO:0000313" key="1">
    <source>
        <dbReference type="EMBL" id="KAF7296700.1"/>
    </source>
</evidence>
<keyword evidence="2" id="KW-1185">Reference proteome</keyword>
<accession>A0A8H6SDE8</accession>
<dbReference type="EMBL" id="JACAZE010000016">
    <property type="protein sequence ID" value="KAF7296700.1"/>
    <property type="molecule type" value="Genomic_DNA"/>
</dbReference>
<organism evidence="1 2">
    <name type="scientific">Mycena chlorophos</name>
    <name type="common">Agaric fungus</name>
    <name type="synonym">Agaricus chlorophos</name>
    <dbReference type="NCBI Taxonomy" id="658473"/>
    <lineage>
        <taxon>Eukaryota</taxon>
        <taxon>Fungi</taxon>
        <taxon>Dikarya</taxon>
        <taxon>Basidiomycota</taxon>
        <taxon>Agaricomycotina</taxon>
        <taxon>Agaricomycetes</taxon>
        <taxon>Agaricomycetidae</taxon>
        <taxon>Agaricales</taxon>
        <taxon>Marasmiineae</taxon>
        <taxon>Mycenaceae</taxon>
        <taxon>Mycena</taxon>
    </lineage>
</organism>
<name>A0A8H6SDE8_MYCCL</name>
<evidence type="ECO:0000313" key="2">
    <source>
        <dbReference type="Proteomes" id="UP000613580"/>
    </source>
</evidence>
<dbReference type="InterPro" id="IPR032675">
    <property type="entry name" value="LRR_dom_sf"/>
</dbReference>
<evidence type="ECO:0008006" key="3">
    <source>
        <dbReference type="Google" id="ProtNLM"/>
    </source>
</evidence>
<reference evidence="1" key="1">
    <citation type="submission" date="2020-05" db="EMBL/GenBank/DDBJ databases">
        <title>Mycena genomes resolve the evolution of fungal bioluminescence.</title>
        <authorList>
            <person name="Tsai I.J."/>
        </authorList>
    </citation>
    <scope>NUCLEOTIDE SEQUENCE</scope>
    <source>
        <strain evidence="1">110903Hualien_Pintung</strain>
    </source>
</reference>
<proteinExistence type="predicted"/>
<sequence length="547" mass="60786">MATSSPFASKLGTNYSPTQHEVAQLHALLAEPTHRLQLLDAQIAQIQKTLDDAFVERERLAAYVDEYKALLSPIRRVPEDVLREIFVACLPTDRNCFMSATEPPLLLGRVCSQWRHIAQTTPALWARLHFVDPSATAKATTPCCWQRSEQWLDAALSWLKRSGQRPLSISLYGADKGLPLPDDEAAEKFVKRATYRFIQALVPLSRRWEQLQLVMPKANLSLLRPLRPADVPLLKSLILVDDGINYNQFEDPNDWDEGCRLALLGGPQLERFSVNSIGLLTRRLPLKWANLLELRFDGTHLDGDEMLTVLSQCPRLVTGNFAIGIGETTFTTALEIPTLKHLTLRMAWSTTSLAFLGMLYLPNLSSIALTTTSLNPELTFDAPAAACFFASMQHSLERVAVFPDAFPDASISALLKALPPSVTTLELCPVEHPASVNTWGLWNPAAIRSPNSFDTVLSTLLPSSLESETQACPNLHTFKLASAHTSGGAVVQLVRARRQRLKRVDVTFEHLVEVDVEVELRELVQEGLALSVKQPPPIRFFPRAGLE</sequence>
<dbReference type="OrthoDB" id="3051815at2759"/>
<comment type="caution">
    <text evidence="1">The sequence shown here is derived from an EMBL/GenBank/DDBJ whole genome shotgun (WGS) entry which is preliminary data.</text>
</comment>
<dbReference type="AlphaFoldDB" id="A0A8H6SDE8"/>
<dbReference type="Proteomes" id="UP000613580">
    <property type="component" value="Unassembled WGS sequence"/>
</dbReference>